<dbReference type="AlphaFoldDB" id="A0AA35NFU1"/>
<keyword evidence="1" id="KW-0472">Membrane</keyword>
<proteinExistence type="predicted"/>
<feature type="transmembrane region" description="Helical" evidence="1">
    <location>
        <begin position="269"/>
        <end position="295"/>
    </location>
</feature>
<evidence type="ECO:0000259" key="2">
    <source>
        <dbReference type="SMART" id="SM01190"/>
    </source>
</evidence>
<dbReference type="SMART" id="SM01190">
    <property type="entry name" value="EMP24_GP25L"/>
    <property type="match status" value="1"/>
</dbReference>
<keyword evidence="1" id="KW-0812">Transmembrane</keyword>
<keyword evidence="4" id="KW-1185">Reference proteome</keyword>
<accession>A0AA35NFU1</accession>
<organism evidence="3 4">
    <name type="scientific">Saccharomyces mikatae IFO 1815</name>
    <dbReference type="NCBI Taxonomy" id="226126"/>
    <lineage>
        <taxon>Eukaryota</taxon>
        <taxon>Fungi</taxon>
        <taxon>Dikarya</taxon>
        <taxon>Ascomycota</taxon>
        <taxon>Saccharomycotina</taxon>
        <taxon>Saccharomycetes</taxon>
        <taxon>Saccharomycetales</taxon>
        <taxon>Saccharomycetaceae</taxon>
        <taxon>Saccharomyces</taxon>
    </lineage>
</organism>
<dbReference type="RefSeq" id="XP_056082252.1">
    <property type="nucleotide sequence ID" value="XM_056222574.1"/>
</dbReference>
<dbReference type="EMBL" id="OX365763">
    <property type="protein sequence ID" value="CAI4039137.1"/>
    <property type="molecule type" value="Genomic_DNA"/>
</dbReference>
<evidence type="ECO:0000256" key="1">
    <source>
        <dbReference type="SAM" id="Phobius"/>
    </source>
</evidence>
<name>A0AA35NFU1_SACMI</name>
<dbReference type="Proteomes" id="UP001161438">
    <property type="component" value="Chromosome 7"/>
</dbReference>
<dbReference type="GeneID" id="80918348"/>
<dbReference type="Pfam" id="PF01105">
    <property type="entry name" value="EMP24_GP25L"/>
    <property type="match status" value="1"/>
</dbReference>
<dbReference type="InterPro" id="IPR009038">
    <property type="entry name" value="GOLD_dom"/>
</dbReference>
<sequence length="315" mass="36096">MKEEPSKITRTREILQKKRRMELRERKTCNKLHFLNRVFFFLSLLSVANAELSSDVSSREVYMPIFNNELSFKVLPIKRSTLSGVAPYDDFEYSTSMSASDNAFCMVFDAYMTDTSKEVVFEIYVMDVLQEETDSSRFGGTSHERGRQSLDFSIFNNRNGDLLRSKKNLASGTSIVEVNPENSSEFLICFINLVYDGSWSSIDTEKSVTVKMTYNDRLNPDMMLHLVKQMTPQVVKALNNVSDGLFQIVSDTALLQMESDRRNLNEATYSYLIVGFVSLMIAQLISNIVVTGYLINRIKSKLSSHQKKKRVHKIK</sequence>
<keyword evidence="1" id="KW-1133">Transmembrane helix</keyword>
<evidence type="ECO:0000313" key="4">
    <source>
        <dbReference type="Proteomes" id="UP001161438"/>
    </source>
</evidence>
<evidence type="ECO:0000313" key="3">
    <source>
        <dbReference type="EMBL" id="CAI4039137.1"/>
    </source>
</evidence>
<reference evidence="3" key="1">
    <citation type="submission" date="2022-10" db="EMBL/GenBank/DDBJ databases">
        <authorList>
            <person name="Byrne P K."/>
        </authorList>
    </citation>
    <scope>NUCLEOTIDE SEQUENCE</scope>
    <source>
        <strain evidence="3">IFO1815</strain>
    </source>
</reference>
<feature type="domain" description="GOLD" evidence="2">
    <location>
        <begin position="92"/>
        <end position="303"/>
    </location>
</feature>
<protein>
    <recommendedName>
        <fullName evidence="2">GOLD domain-containing protein</fullName>
    </recommendedName>
</protein>
<gene>
    <name evidence="3" type="primary">SMKI07G1080</name>
    <name evidence="3" type="ORF">SMKI_07G1080</name>
</gene>